<organism evidence="2 3">
    <name type="scientific">Actinomadura parmotrematis</name>
    <dbReference type="NCBI Taxonomy" id="2864039"/>
    <lineage>
        <taxon>Bacteria</taxon>
        <taxon>Bacillati</taxon>
        <taxon>Actinomycetota</taxon>
        <taxon>Actinomycetes</taxon>
        <taxon>Streptosporangiales</taxon>
        <taxon>Thermomonosporaceae</taxon>
        <taxon>Actinomadura</taxon>
    </lineage>
</organism>
<evidence type="ECO:0000313" key="3">
    <source>
        <dbReference type="Proteomes" id="UP000774570"/>
    </source>
</evidence>
<evidence type="ECO:0000259" key="1">
    <source>
        <dbReference type="Pfam" id="PF04149"/>
    </source>
</evidence>
<dbReference type="EMBL" id="JAIBOA010000017">
    <property type="protein sequence ID" value="MBW8485664.1"/>
    <property type="molecule type" value="Genomic_DNA"/>
</dbReference>
<comment type="caution">
    <text evidence="2">The sequence shown here is derived from an EMBL/GenBank/DDBJ whole genome shotgun (WGS) entry which is preliminary data.</text>
</comment>
<dbReference type="Proteomes" id="UP000774570">
    <property type="component" value="Unassembled WGS sequence"/>
</dbReference>
<dbReference type="InterPro" id="IPR007278">
    <property type="entry name" value="DUF397"/>
</dbReference>
<name>A0ABS7G1B0_9ACTN</name>
<evidence type="ECO:0000313" key="2">
    <source>
        <dbReference type="EMBL" id="MBW8485664.1"/>
    </source>
</evidence>
<protein>
    <submittedName>
        <fullName evidence="2">DUF397 domain-containing protein</fullName>
    </submittedName>
</protein>
<reference evidence="2 3" key="1">
    <citation type="submission" date="2021-07" db="EMBL/GenBank/DDBJ databases">
        <title>Actinomadura sp. PM05-2 isolated from lichen.</title>
        <authorList>
            <person name="Somphong A."/>
            <person name="Phongsopitanun W."/>
            <person name="Tanasupawat S."/>
            <person name="Peongsungnone V."/>
        </authorList>
    </citation>
    <scope>NUCLEOTIDE SEQUENCE [LARGE SCALE GENOMIC DNA]</scope>
    <source>
        <strain evidence="2 3">PM05-2</strain>
    </source>
</reference>
<proteinExistence type="predicted"/>
<dbReference type="Pfam" id="PF04149">
    <property type="entry name" value="DUF397"/>
    <property type="match status" value="1"/>
</dbReference>
<keyword evidence="3" id="KW-1185">Reference proteome</keyword>
<sequence length="90" mass="9574">MSRGSSSQRSSPRCESDALKDHVSGAVLAWRKSTRSFSSDDCVEVAPLPSAAVLARDSKDAAGGAVLFDRAGWRALLTRVKEGELDLPGR</sequence>
<feature type="domain" description="DUF397" evidence="1">
    <location>
        <begin position="28"/>
        <end position="81"/>
    </location>
</feature>
<gene>
    <name evidence="2" type="ORF">K1Y72_25005</name>
</gene>
<accession>A0ABS7G1B0</accession>